<dbReference type="GO" id="GO:0007155">
    <property type="term" value="P:cell adhesion"/>
    <property type="evidence" value="ECO:0007669"/>
    <property type="project" value="TreeGrafter"/>
</dbReference>
<dbReference type="Gene3D" id="2.60.40.4060">
    <property type="entry name" value="Reeler domain"/>
    <property type="match status" value="1"/>
</dbReference>
<evidence type="ECO:0000259" key="3">
    <source>
        <dbReference type="PROSITE" id="PS51019"/>
    </source>
</evidence>
<dbReference type="InterPro" id="IPR042307">
    <property type="entry name" value="Reeler_sf"/>
</dbReference>
<dbReference type="Gene3D" id="2.60.40.2130">
    <property type="entry name" value="F-spondin domain"/>
    <property type="match status" value="1"/>
</dbReference>
<evidence type="ECO:0000256" key="1">
    <source>
        <dbReference type="ARBA" id="ARBA00022737"/>
    </source>
</evidence>
<keyword evidence="6" id="KW-1185">Reference proteome</keyword>
<dbReference type="AlphaFoldDB" id="A0AAW1V264"/>
<evidence type="ECO:0000313" key="5">
    <source>
        <dbReference type="EMBL" id="KAK9886878.1"/>
    </source>
</evidence>
<evidence type="ECO:0000259" key="4">
    <source>
        <dbReference type="PROSITE" id="PS51020"/>
    </source>
</evidence>
<dbReference type="Proteomes" id="UP001431783">
    <property type="component" value="Unassembled WGS sequence"/>
</dbReference>
<evidence type="ECO:0000256" key="2">
    <source>
        <dbReference type="SAM" id="SignalP"/>
    </source>
</evidence>
<evidence type="ECO:0000313" key="6">
    <source>
        <dbReference type="Proteomes" id="UP001431783"/>
    </source>
</evidence>
<feature type="chain" id="PRO_5044002268" description="Reelin domain-containing protein" evidence="2">
    <location>
        <begin position="23"/>
        <end position="212"/>
    </location>
</feature>
<accession>A0AAW1V264</accession>
<dbReference type="Pfam" id="PF06468">
    <property type="entry name" value="Spond_N"/>
    <property type="match status" value="1"/>
</dbReference>
<dbReference type="InterPro" id="IPR038678">
    <property type="entry name" value="Spondin_N_sf"/>
</dbReference>
<sequence length="212" mass="23806">MFKLRVFTICTIVLCLIHGGNLECAKLPEGITSHSSTQDAVRYEIEISGNPETYVEGEQYTIYLRSTSSSNDDSNKFIRFILYVENSTWNGDPNIGTLQLFGDSLTKMSKDCPNMVVEADLQPKSEIQVLWLAPTMKTGCVSFKAIVVETMEIWFNEQGPLTKTICGEVEDEGDTQPSILRHCCACEEAKYEVTFEGLWSRNTHPKDFPPNG</sequence>
<keyword evidence="2" id="KW-0732">Signal</keyword>
<dbReference type="InterPro" id="IPR002861">
    <property type="entry name" value="Reeler_dom"/>
</dbReference>
<keyword evidence="1" id="KW-0677">Repeat</keyword>
<dbReference type="Pfam" id="PF02014">
    <property type="entry name" value="Reeler"/>
    <property type="match status" value="1"/>
</dbReference>
<dbReference type="InterPro" id="IPR009465">
    <property type="entry name" value="Spondin_N"/>
</dbReference>
<gene>
    <name evidence="5" type="ORF">WA026_019136</name>
</gene>
<dbReference type="PANTHER" id="PTHR11311:SF16">
    <property type="entry name" value="SPONDIN-1"/>
    <property type="match status" value="1"/>
</dbReference>
<dbReference type="InterPro" id="IPR051418">
    <property type="entry name" value="Spondin/Thrombospondin_T1"/>
</dbReference>
<dbReference type="PROSITE" id="PS51020">
    <property type="entry name" value="SPONDIN"/>
    <property type="match status" value="1"/>
</dbReference>
<evidence type="ECO:0008006" key="7">
    <source>
        <dbReference type="Google" id="ProtNLM"/>
    </source>
</evidence>
<dbReference type="EMBL" id="JARQZJ010000103">
    <property type="protein sequence ID" value="KAK9886878.1"/>
    <property type="molecule type" value="Genomic_DNA"/>
</dbReference>
<name>A0AAW1V264_9CUCU</name>
<dbReference type="PANTHER" id="PTHR11311">
    <property type="entry name" value="SPONDIN"/>
    <property type="match status" value="1"/>
</dbReference>
<feature type="domain" description="Reelin" evidence="3">
    <location>
        <begin position="9"/>
        <end position="178"/>
    </location>
</feature>
<organism evidence="5 6">
    <name type="scientific">Henosepilachna vigintioctopunctata</name>
    <dbReference type="NCBI Taxonomy" id="420089"/>
    <lineage>
        <taxon>Eukaryota</taxon>
        <taxon>Metazoa</taxon>
        <taxon>Ecdysozoa</taxon>
        <taxon>Arthropoda</taxon>
        <taxon>Hexapoda</taxon>
        <taxon>Insecta</taxon>
        <taxon>Pterygota</taxon>
        <taxon>Neoptera</taxon>
        <taxon>Endopterygota</taxon>
        <taxon>Coleoptera</taxon>
        <taxon>Polyphaga</taxon>
        <taxon>Cucujiformia</taxon>
        <taxon>Coccinelloidea</taxon>
        <taxon>Coccinellidae</taxon>
        <taxon>Epilachninae</taxon>
        <taxon>Epilachnini</taxon>
        <taxon>Henosepilachna</taxon>
    </lineage>
</organism>
<comment type="caution">
    <text evidence="5">The sequence shown here is derived from an EMBL/GenBank/DDBJ whole genome shotgun (WGS) entry which is preliminary data.</text>
</comment>
<feature type="domain" description="Spondin" evidence="4">
    <location>
        <begin position="179"/>
        <end position="212"/>
    </location>
</feature>
<proteinExistence type="predicted"/>
<protein>
    <recommendedName>
        <fullName evidence="7">Reelin domain-containing protein</fullName>
    </recommendedName>
</protein>
<dbReference type="PROSITE" id="PS51019">
    <property type="entry name" value="REELIN"/>
    <property type="match status" value="1"/>
</dbReference>
<reference evidence="5 6" key="1">
    <citation type="submission" date="2023-03" db="EMBL/GenBank/DDBJ databases">
        <title>Genome insight into feeding habits of ladybird beetles.</title>
        <authorList>
            <person name="Li H.-S."/>
            <person name="Huang Y.-H."/>
            <person name="Pang H."/>
        </authorList>
    </citation>
    <scope>NUCLEOTIDE SEQUENCE [LARGE SCALE GENOMIC DNA]</scope>
    <source>
        <strain evidence="5">SYSU_2023b</strain>
        <tissue evidence="5">Whole body</tissue>
    </source>
</reference>
<dbReference type="CDD" id="cd08544">
    <property type="entry name" value="Reeler"/>
    <property type="match status" value="1"/>
</dbReference>
<feature type="signal peptide" evidence="2">
    <location>
        <begin position="1"/>
        <end position="22"/>
    </location>
</feature>
<dbReference type="GO" id="GO:0031012">
    <property type="term" value="C:extracellular matrix"/>
    <property type="evidence" value="ECO:0007669"/>
    <property type="project" value="TreeGrafter"/>
</dbReference>